<keyword evidence="8" id="KW-1185">Reference proteome</keyword>
<dbReference type="GO" id="GO:0005783">
    <property type="term" value="C:endoplasmic reticulum"/>
    <property type="evidence" value="ECO:0007669"/>
    <property type="project" value="TreeGrafter"/>
</dbReference>
<evidence type="ECO:0000313" key="8">
    <source>
        <dbReference type="Proteomes" id="UP001206925"/>
    </source>
</evidence>
<protein>
    <submittedName>
        <fullName evidence="7">Uncharacterized protein</fullName>
    </submittedName>
</protein>
<evidence type="ECO:0000256" key="3">
    <source>
        <dbReference type="ARBA" id="ARBA00022989"/>
    </source>
</evidence>
<proteinExistence type="predicted"/>
<evidence type="ECO:0000313" key="7">
    <source>
        <dbReference type="EMBL" id="KAI7750572.1"/>
    </source>
</evidence>
<organism evidence="7 8">
    <name type="scientific">Ambrosia artemisiifolia</name>
    <name type="common">Common ragweed</name>
    <dbReference type="NCBI Taxonomy" id="4212"/>
    <lineage>
        <taxon>Eukaryota</taxon>
        <taxon>Viridiplantae</taxon>
        <taxon>Streptophyta</taxon>
        <taxon>Embryophyta</taxon>
        <taxon>Tracheophyta</taxon>
        <taxon>Spermatophyta</taxon>
        <taxon>Magnoliopsida</taxon>
        <taxon>eudicotyledons</taxon>
        <taxon>Gunneridae</taxon>
        <taxon>Pentapetalae</taxon>
        <taxon>asterids</taxon>
        <taxon>campanulids</taxon>
        <taxon>Asterales</taxon>
        <taxon>Asteraceae</taxon>
        <taxon>Asteroideae</taxon>
        <taxon>Heliantheae alliance</taxon>
        <taxon>Heliantheae</taxon>
        <taxon>Ambrosia</taxon>
    </lineage>
</organism>
<dbReference type="EMBL" id="JAMZMK010006121">
    <property type="protein sequence ID" value="KAI7750572.1"/>
    <property type="molecule type" value="Genomic_DNA"/>
</dbReference>
<evidence type="ECO:0000256" key="1">
    <source>
        <dbReference type="ARBA" id="ARBA00004141"/>
    </source>
</evidence>
<keyword evidence="3 6" id="KW-1133">Transmembrane helix</keyword>
<accession>A0AAD5CZA2</accession>
<dbReference type="PANTHER" id="PTHR12703">
    <property type="entry name" value="TRANSMEMBRANE PROTEIN 33"/>
    <property type="match status" value="1"/>
</dbReference>
<dbReference type="GO" id="GO:0061024">
    <property type="term" value="P:membrane organization"/>
    <property type="evidence" value="ECO:0007669"/>
    <property type="project" value="TreeGrafter"/>
</dbReference>
<dbReference type="GO" id="GO:0071786">
    <property type="term" value="P:endoplasmic reticulum tubular network organization"/>
    <property type="evidence" value="ECO:0007669"/>
    <property type="project" value="TreeGrafter"/>
</dbReference>
<evidence type="ECO:0000256" key="5">
    <source>
        <dbReference type="SAM" id="MobiDB-lite"/>
    </source>
</evidence>
<gene>
    <name evidence="7" type="ORF">M8C21_022481</name>
</gene>
<reference evidence="7" key="1">
    <citation type="submission" date="2022-06" db="EMBL/GenBank/DDBJ databases">
        <title>Uncovering the hologenomic basis of an extraordinary plant invasion.</title>
        <authorList>
            <person name="Bieker V.C."/>
            <person name="Martin M.D."/>
            <person name="Gilbert T."/>
            <person name="Hodgins K."/>
            <person name="Battlay P."/>
            <person name="Petersen B."/>
            <person name="Wilson J."/>
        </authorList>
    </citation>
    <scope>NUCLEOTIDE SEQUENCE</scope>
    <source>
        <strain evidence="7">AA19_3_7</strain>
        <tissue evidence="7">Leaf</tissue>
    </source>
</reference>
<keyword evidence="4 6" id="KW-0472">Membrane</keyword>
<name>A0AAD5CZA2_AMBAR</name>
<keyword evidence="2 6" id="KW-0812">Transmembrane</keyword>
<dbReference type="GO" id="GO:0016020">
    <property type="term" value="C:membrane"/>
    <property type="evidence" value="ECO:0007669"/>
    <property type="project" value="UniProtKB-SubCell"/>
</dbReference>
<sequence>MGTEEDPQKIKKRSAAAYDYDKDPRWSNYWSNVLMPPHMSSRSDVITHYKHKFYHRYIDPDFVVEPMTATQTARSSTPLSSPSSTSERRRNLDAGSATRASRASSTRNLAPLSWDRQTIQFSVNACVFVVTVLAILPLIPRSLSNRAYRLSFMGTLCSSIYSIYSVHGEVLGKPLCLGGIKPVNAWHTVFTSRDWNRIPFDYFSFIVAA</sequence>
<feature type="compositionally biased region" description="Low complexity" evidence="5">
    <location>
        <begin position="75"/>
        <end position="85"/>
    </location>
</feature>
<comment type="caution">
    <text evidence="7">The sequence shown here is derived from an EMBL/GenBank/DDBJ whole genome shotgun (WGS) entry which is preliminary data.</text>
</comment>
<dbReference type="AlphaFoldDB" id="A0AAD5CZA2"/>
<evidence type="ECO:0000256" key="4">
    <source>
        <dbReference type="ARBA" id="ARBA00023136"/>
    </source>
</evidence>
<feature type="region of interest" description="Disordered" evidence="5">
    <location>
        <begin position="69"/>
        <end position="102"/>
    </location>
</feature>
<dbReference type="Proteomes" id="UP001206925">
    <property type="component" value="Unassembled WGS sequence"/>
</dbReference>
<evidence type="ECO:0000256" key="2">
    <source>
        <dbReference type="ARBA" id="ARBA00022692"/>
    </source>
</evidence>
<dbReference type="PANTHER" id="PTHR12703:SF4">
    <property type="entry name" value="TRANSMEMBRANE PROTEIN 33"/>
    <property type="match status" value="1"/>
</dbReference>
<evidence type="ECO:0000256" key="6">
    <source>
        <dbReference type="SAM" id="Phobius"/>
    </source>
</evidence>
<dbReference type="InterPro" id="IPR051645">
    <property type="entry name" value="PER33/POM33_regulator"/>
</dbReference>
<feature type="transmembrane region" description="Helical" evidence="6">
    <location>
        <begin position="119"/>
        <end position="139"/>
    </location>
</feature>
<comment type="subcellular location">
    <subcellularLocation>
        <location evidence="1">Membrane</location>
        <topology evidence="1">Multi-pass membrane protein</topology>
    </subcellularLocation>
</comment>